<dbReference type="InterPro" id="IPR043502">
    <property type="entry name" value="DNA/RNA_pol_sf"/>
</dbReference>
<organism evidence="3 4">
    <name type="scientific">Hibiscus syriacus</name>
    <name type="common">Rose of Sharon</name>
    <dbReference type="NCBI Taxonomy" id="106335"/>
    <lineage>
        <taxon>Eukaryota</taxon>
        <taxon>Viridiplantae</taxon>
        <taxon>Streptophyta</taxon>
        <taxon>Embryophyta</taxon>
        <taxon>Tracheophyta</taxon>
        <taxon>Spermatophyta</taxon>
        <taxon>Magnoliopsida</taxon>
        <taxon>eudicotyledons</taxon>
        <taxon>Gunneridae</taxon>
        <taxon>Pentapetalae</taxon>
        <taxon>rosids</taxon>
        <taxon>malvids</taxon>
        <taxon>Malvales</taxon>
        <taxon>Malvaceae</taxon>
        <taxon>Malvoideae</taxon>
        <taxon>Hibiscus</taxon>
    </lineage>
</organism>
<protein>
    <recommendedName>
        <fullName evidence="2">DUF4283 domain-containing protein</fullName>
    </recommendedName>
</protein>
<comment type="caution">
    <text evidence="3">The sequence shown here is derived from an EMBL/GenBank/DDBJ whole genome shotgun (WGS) entry which is preliminary data.</text>
</comment>
<dbReference type="SUPFAM" id="SSF56672">
    <property type="entry name" value="DNA/RNA polymerases"/>
    <property type="match status" value="1"/>
</dbReference>
<reference evidence="3" key="1">
    <citation type="submission" date="2019-09" db="EMBL/GenBank/DDBJ databases">
        <title>Draft genome information of white flower Hibiscus syriacus.</title>
        <authorList>
            <person name="Kim Y.-M."/>
        </authorList>
    </citation>
    <scope>NUCLEOTIDE SEQUENCE [LARGE SCALE GENOMIC DNA]</scope>
    <source>
        <strain evidence="3">YM2019G1</strain>
    </source>
</reference>
<dbReference type="EMBL" id="VEPZ02001413">
    <property type="protein sequence ID" value="KAE8674715.1"/>
    <property type="molecule type" value="Genomic_DNA"/>
</dbReference>
<dbReference type="Proteomes" id="UP000436088">
    <property type="component" value="Unassembled WGS sequence"/>
</dbReference>
<dbReference type="Gene3D" id="3.60.10.10">
    <property type="entry name" value="Endonuclease/exonuclease/phosphatase"/>
    <property type="match status" value="1"/>
</dbReference>
<dbReference type="AlphaFoldDB" id="A0A6A2Y2K8"/>
<dbReference type="PANTHER" id="PTHR31635:SF196">
    <property type="entry name" value="REVERSE TRANSCRIPTASE DOMAIN-CONTAINING PROTEIN-RELATED"/>
    <property type="match status" value="1"/>
</dbReference>
<name>A0A6A2Y2K8_HIBSY</name>
<evidence type="ECO:0000259" key="2">
    <source>
        <dbReference type="Pfam" id="PF14111"/>
    </source>
</evidence>
<feature type="domain" description="DUF4283" evidence="2">
    <location>
        <begin position="45"/>
        <end position="97"/>
    </location>
</feature>
<accession>A0A6A2Y2K8</accession>
<sequence>MQIEDESQDDDEAAKERPKSFEKISYAAMAASGLAMNRNPLLRCLKKRKFNLIDLDNDYFLVKFENLEDYSRVLTDGPWMIYGSCLTVQPWSRKFTTFENTNLRLLLGYAYLVYPTGLQQIFFKYGTYGHARETCQINQEEKQTKITNPVNTIEKQSSTDNSKDSPFGPWMVVKPRGRINRTQRTQSQNREAEEMTNQGSIFAHLDGSHLEEGHSDKNREDQYINKTATPKPATKQNAPGVVKPSFKRHFKECVIMHKPKIIALMETYTSGKRADSIVKNMGYNNSFRIEAQGHSDGEDFNCIIRPEERIGGSIRYRGGSKHFQDFIFNKELLEVSYQEDDFTWRRGNLWQRLDRCITNFKWIKLYPATIVHHLDRLRSDHCPILLQTMNNLNGNINRPFRFLAAWMDNPDFGNFLNEEWVKQDGLIDNLNHFKHSIKFRIEELLWAQRAICKWINHGDKNTKYFHSCAITKTKRKLITTLKTDSDTWCEDQDMLKNHVKDYYENLFTSDPLIRHSLDNSKPFPNLTQDHWNWLDRPFEKNKIKEALFSMGPPKSPGIDGFHAIFFQKNWVIVGEKVCSLIKKCLNGDQIEEALNRTSLVLLPKVPKPERINQFRPISLCQVIYKIITKVIANRLKPILPTMISNSQTSFIPGMVITDNIILAQEVIIR</sequence>
<feature type="region of interest" description="Disordered" evidence="1">
    <location>
        <begin position="152"/>
        <end position="194"/>
    </location>
</feature>
<evidence type="ECO:0000313" key="3">
    <source>
        <dbReference type="EMBL" id="KAE8674715.1"/>
    </source>
</evidence>
<proteinExistence type="predicted"/>
<dbReference type="Pfam" id="PF14111">
    <property type="entry name" value="DUF4283"/>
    <property type="match status" value="1"/>
</dbReference>
<evidence type="ECO:0000256" key="1">
    <source>
        <dbReference type="SAM" id="MobiDB-lite"/>
    </source>
</evidence>
<dbReference type="InterPro" id="IPR036691">
    <property type="entry name" value="Endo/exonu/phosph_ase_sf"/>
</dbReference>
<dbReference type="PANTHER" id="PTHR31635">
    <property type="entry name" value="REVERSE TRANSCRIPTASE DOMAIN-CONTAINING PROTEIN-RELATED"/>
    <property type="match status" value="1"/>
</dbReference>
<dbReference type="InterPro" id="IPR025558">
    <property type="entry name" value="DUF4283"/>
</dbReference>
<gene>
    <name evidence="3" type="ORF">F3Y22_tig00111721pilonHSYRG00161</name>
</gene>
<feature type="compositionally biased region" description="Polar residues" evidence="1">
    <location>
        <begin position="182"/>
        <end position="194"/>
    </location>
</feature>
<evidence type="ECO:0000313" key="4">
    <source>
        <dbReference type="Proteomes" id="UP000436088"/>
    </source>
</evidence>
<dbReference type="SUPFAM" id="SSF56219">
    <property type="entry name" value="DNase I-like"/>
    <property type="match status" value="1"/>
</dbReference>
<keyword evidence="4" id="KW-1185">Reference proteome</keyword>